<feature type="transmembrane region" description="Helical" evidence="2">
    <location>
        <begin position="6"/>
        <end position="25"/>
    </location>
</feature>
<feature type="compositionally biased region" description="Polar residues" evidence="1">
    <location>
        <begin position="245"/>
        <end position="264"/>
    </location>
</feature>
<dbReference type="Proteomes" id="UP000001357">
    <property type="component" value="Unassembled WGS sequence"/>
</dbReference>
<feature type="transmembrane region" description="Helical" evidence="2">
    <location>
        <begin position="61"/>
        <end position="79"/>
    </location>
</feature>
<dbReference type="KEGG" id="mbr:MONBRDRAFT_22758"/>
<evidence type="ECO:0000256" key="1">
    <source>
        <dbReference type="SAM" id="MobiDB-lite"/>
    </source>
</evidence>
<feature type="region of interest" description="Disordered" evidence="1">
    <location>
        <begin position="149"/>
        <end position="228"/>
    </location>
</feature>
<dbReference type="InParanoid" id="A9URZ9"/>
<evidence type="ECO:0000256" key="2">
    <source>
        <dbReference type="SAM" id="Phobius"/>
    </source>
</evidence>
<evidence type="ECO:0000313" key="3">
    <source>
        <dbReference type="EMBL" id="EDQ91692.1"/>
    </source>
</evidence>
<dbReference type="GeneID" id="5888198"/>
<gene>
    <name evidence="3" type="ORF">MONBRDRAFT_22758</name>
</gene>
<feature type="compositionally biased region" description="Polar residues" evidence="1">
    <location>
        <begin position="158"/>
        <end position="167"/>
    </location>
</feature>
<keyword evidence="2" id="KW-1133">Transmembrane helix</keyword>
<protein>
    <submittedName>
        <fullName evidence="3">Uncharacterized protein</fullName>
    </submittedName>
</protein>
<keyword evidence="2" id="KW-0812">Transmembrane</keyword>
<proteinExistence type="predicted"/>
<accession>A9URZ9</accession>
<organism evidence="3 4">
    <name type="scientific">Monosiga brevicollis</name>
    <name type="common">Choanoflagellate</name>
    <dbReference type="NCBI Taxonomy" id="81824"/>
    <lineage>
        <taxon>Eukaryota</taxon>
        <taxon>Choanoflagellata</taxon>
        <taxon>Craspedida</taxon>
        <taxon>Salpingoecidae</taxon>
        <taxon>Monosiga</taxon>
    </lineage>
</organism>
<keyword evidence="2" id="KW-0472">Membrane</keyword>
<feature type="compositionally biased region" description="Low complexity" evidence="1">
    <location>
        <begin position="284"/>
        <end position="303"/>
    </location>
</feature>
<feature type="transmembrane region" description="Helical" evidence="2">
    <location>
        <begin position="118"/>
        <end position="140"/>
    </location>
</feature>
<feature type="region of interest" description="Disordered" evidence="1">
    <location>
        <begin position="245"/>
        <end position="316"/>
    </location>
</feature>
<dbReference type="EMBL" id="CH991544">
    <property type="protein sequence ID" value="EDQ91692.1"/>
    <property type="molecule type" value="Genomic_DNA"/>
</dbReference>
<dbReference type="AlphaFoldDB" id="A9URZ9"/>
<feature type="compositionally biased region" description="Polar residues" evidence="1">
    <location>
        <begin position="207"/>
        <end position="220"/>
    </location>
</feature>
<reference evidence="3 4" key="1">
    <citation type="journal article" date="2008" name="Nature">
        <title>The genome of the choanoflagellate Monosiga brevicollis and the origin of metazoans.</title>
        <authorList>
            <consortium name="JGI Sequencing"/>
            <person name="King N."/>
            <person name="Westbrook M.J."/>
            <person name="Young S.L."/>
            <person name="Kuo A."/>
            <person name="Abedin M."/>
            <person name="Chapman J."/>
            <person name="Fairclough S."/>
            <person name="Hellsten U."/>
            <person name="Isogai Y."/>
            <person name="Letunic I."/>
            <person name="Marr M."/>
            <person name="Pincus D."/>
            <person name="Putnam N."/>
            <person name="Rokas A."/>
            <person name="Wright K.J."/>
            <person name="Zuzow R."/>
            <person name="Dirks W."/>
            <person name="Good M."/>
            <person name="Goodstein D."/>
            <person name="Lemons D."/>
            <person name="Li W."/>
            <person name="Lyons J.B."/>
            <person name="Morris A."/>
            <person name="Nichols S."/>
            <person name="Richter D.J."/>
            <person name="Salamov A."/>
            <person name="Bork P."/>
            <person name="Lim W.A."/>
            <person name="Manning G."/>
            <person name="Miller W.T."/>
            <person name="McGinnis W."/>
            <person name="Shapiro H."/>
            <person name="Tjian R."/>
            <person name="Grigoriev I.V."/>
            <person name="Rokhsar D."/>
        </authorList>
    </citation>
    <scope>NUCLEOTIDE SEQUENCE [LARGE SCALE GENOMIC DNA]</scope>
    <source>
        <strain evidence="4">MX1 / ATCC 50154</strain>
    </source>
</reference>
<feature type="transmembrane region" description="Helical" evidence="2">
    <location>
        <begin position="86"/>
        <end position="106"/>
    </location>
</feature>
<evidence type="ECO:0000313" key="4">
    <source>
        <dbReference type="Proteomes" id="UP000001357"/>
    </source>
</evidence>
<keyword evidence="4" id="KW-1185">Reference proteome</keyword>
<sequence length="437" mass="46194">MILFAIAAVAVIMALIALFLGRILVYPPIYPLHRVTLGQYLRFAILLHGVLALAAEYGPLGLGMAPGCAVLALLAALVHPRGKTPALIAQIFASGINAVAALIFGPTVISHGSETNRITFALALLNCGLQLGTFVALFFYHPDSSARATAHRTTSARNPISQPQDPSTGAGPRHSPVPPASPNPSTSKGVVRPPRRRRKHVAKAEPTLSNADHASLTQSTAEEDQPAPVVVVPMPLDAAPAETTEITRTPVQQRESNPNASPAQSMRVEQEPVPLKTTAPAPSVAVTPVQPTKPTVPATAVNPSMPLSTPEPAAASTPEIVRPVAIERLDQAPTKMPSQATQPASNSAEVLSSATEGDLFGGAPSIIDFDIEKRGDAPKRTARRARAKVREMEKQEATDDVAPLIDVSMLLGYGIGPCRLNQNVEQPRYVMINDTRS</sequence>
<dbReference type="RefSeq" id="XP_001742978.1">
    <property type="nucleotide sequence ID" value="XM_001742926.1"/>
</dbReference>
<name>A9URZ9_MONBE</name>